<dbReference type="Proteomes" id="UP000324797">
    <property type="component" value="Unassembled WGS sequence"/>
</dbReference>
<gene>
    <name evidence="1" type="ORF">FXV83_24350</name>
</gene>
<name>A0A5S4YI11_9BRAD</name>
<evidence type="ECO:0000313" key="2">
    <source>
        <dbReference type="Proteomes" id="UP000324797"/>
    </source>
</evidence>
<keyword evidence="2" id="KW-1185">Reference proteome</keyword>
<proteinExistence type="predicted"/>
<dbReference type="Pfam" id="PF11185">
    <property type="entry name" value="DUF2971"/>
    <property type="match status" value="1"/>
</dbReference>
<comment type="caution">
    <text evidence="1">The sequence shown here is derived from an EMBL/GenBank/DDBJ whole genome shotgun (WGS) entry which is preliminary data.</text>
</comment>
<dbReference type="InterPro" id="IPR021352">
    <property type="entry name" value="DUF2971"/>
</dbReference>
<accession>A0A5S4YI11</accession>
<protein>
    <submittedName>
        <fullName evidence="1">DUF2971 domain-containing protein</fullName>
    </submittedName>
</protein>
<dbReference type="AlphaFoldDB" id="A0A5S4YI11"/>
<reference evidence="1 2" key="1">
    <citation type="submission" date="2019-08" db="EMBL/GenBank/DDBJ databases">
        <title>Bradyrhizobium hipponensis sp. nov., a rhizobium isolated from a Lupinus angustifolius root nodule in Tunisia.</title>
        <authorList>
            <person name="Off K."/>
            <person name="Rejili M."/>
            <person name="Mars M."/>
            <person name="Brachmann A."/>
            <person name="Marin M."/>
        </authorList>
    </citation>
    <scope>NUCLEOTIDE SEQUENCE [LARGE SCALE GENOMIC DNA]</scope>
    <source>
        <strain evidence="2">aSej3</strain>
    </source>
</reference>
<dbReference type="EMBL" id="VSTH01000081">
    <property type="protein sequence ID" value="TYO64041.1"/>
    <property type="molecule type" value="Genomic_DNA"/>
</dbReference>
<sequence>MAFCNQRLFGTPTLLVRMIREKLTLATNTSLRLSSPSATNPKGSLRRALGKLSEGLSRARQEQQAFCCCFSLAKDELPMWGAYGGNHSGLVIGFRPTAILSMPGRLQRVTYLDESTGEGFRDLVRTMATEIDPDVEDEIYWINATASVFAAITALKHSTWHYEREARLVYLQVKEAPEGEAASIPMDYFDDGTELFWRKPLERRGIAGDVSYVTFPFGRRLSDSVEHNGAIERVILGPDCKLTRDEVDAALKSLGYVRYEIIDSNCKIRVT</sequence>
<evidence type="ECO:0000313" key="1">
    <source>
        <dbReference type="EMBL" id="TYO64041.1"/>
    </source>
</evidence>
<organism evidence="1 2">
    <name type="scientific">Bradyrhizobium hipponense</name>
    <dbReference type="NCBI Taxonomy" id="2605638"/>
    <lineage>
        <taxon>Bacteria</taxon>
        <taxon>Pseudomonadati</taxon>
        <taxon>Pseudomonadota</taxon>
        <taxon>Alphaproteobacteria</taxon>
        <taxon>Hyphomicrobiales</taxon>
        <taxon>Nitrobacteraceae</taxon>
        <taxon>Bradyrhizobium</taxon>
    </lineage>
</organism>